<dbReference type="Pfam" id="PF20706">
    <property type="entry name" value="GT4-conflict"/>
    <property type="match status" value="1"/>
</dbReference>
<organism evidence="2 3">
    <name type="scientific">Stylophora pistillata</name>
    <name type="common">Smooth cauliflower coral</name>
    <dbReference type="NCBI Taxonomy" id="50429"/>
    <lineage>
        <taxon>Eukaryota</taxon>
        <taxon>Metazoa</taxon>
        <taxon>Cnidaria</taxon>
        <taxon>Anthozoa</taxon>
        <taxon>Hexacorallia</taxon>
        <taxon>Scleractinia</taxon>
        <taxon>Astrocoeniina</taxon>
        <taxon>Pocilloporidae</taxon>
        <taxon>Stylophora</taxon>
    </lineage>
</organism>
<feature type="compositionally biased region" description="Basic and acidic residues" evidence="1">
    <location>
        <begin position="224"/>
        <end position="239"/>
    </location>
</feature>
<feature type="compositionally biased region" description="Polar residues" evidence="1">
    <location>
        <begin position="207"/>
        <end position="217"/>
    </location>
</feature>
<feature type="region of interest" description="Disordered" evidence="1">
    <location>
        <begin position="180"/>
        <end position="199"/>
    </location>
</feature>
<protein>
    <submittedName>
        <fullName evidence="2">Uncharacterized protein</fullName>
    </submittedName>
</protein>
<reference evidence="3" key="1">
    <citation type="journal article" date="2017" name="bioRxiv">
        <title>Comparative analysis of the genomes of Stylophora pistillata and Acropora digitifera provides evidence for extensive differences between species of corals.</title>
        <authorList>
            <person name="Voolstra C.R."/>
            <person name="Li Y."/>
            <person name="Liew Y.J."/>
            <person name="Baumgarten S."/>
            <person name="Zoccola D."/>
            <person name="Flot J.-F."/>
            <person name="Tambutte S."/>
            <person name="Allemand D."/>
            <person name="Aranda M."/>
        </authorList>
    </citation>
    <scope>NUCLEOTIDE SEQUENCE [LARGE SCALE GENOMIC DNA]</scope>
</reference>
<name>A0A2B4RAF0_STYPI</name>
<evidence type="ECO:0000256" key="1">
    <source>
        <dbReference type="SAM" id="MobiDB-lite"/>
    </source>
</evidence>
<accession>A0A2B4RAF0</accession>
<proteinExistence type="predicted"/>
<comment type="caution">
    <text evidence="2">The sequence shown here is derived from an EMBL/GenBank/DDBJ whole genome shotgun (WGS) entry which is preliminary data.</text>
</comment>
<evidence type="ECO:0000313" key="2">
    <source>
        <dbReference type="EMBL" id="PFX13337.1"/>
    </source>
</evidence>
<dbReference type="Proteomes" id="UP000225706">
    <property type="component" value="Unassembled WGS sequence"/>
</dbReference>
<dbReference type="EMBL" id="LSMT01001003">
    <property type="protein sequence ID" value="PFX13337.1"/>
    <property type="molecule type" value="Genomic_DNA"/>
</dbReference>
<feature type="region of interest" description="Disordered" evidence="1">
    <location>
        <begin position="207"/>
        <end position="239"/>
    </location>
</feature>
<evidence type="ECO:0000313" key="3">
    <source>
        <dbReference type="Proteomes" id="UP000225706"/>
    </source>
</evidence>
<gene>
    <name evidence="2" type="ORF">AWC38_SpisGene22585</name>
</gene>
<keyword evidence="3" id="KW-1185">Reference proteome</keyword>
<dbReference type="OrthoDB" id="5988362at2759"/>
<feature type="non-terminal residue" evidence="2">
    <location>
        <position position="1"/>
    </location>
</feature>
<dbReference type="AlphaFoldDB" id="A0A2B4RAF0"/>
<sequence length="364" mass="40107">GEGGMLGFNIAMGSFLHNGYFLWMTRKSDFDIPSVASTSQEGQENRKLKVTLLSSEWRSSTDGDLSTINRELAIQLVKHSNVEVSVFLLQCSEEDRNNATSHDVQLVVAETLPGMNPVDCLMFVPDGHVMDCVVGHGVTLGKQAQAIRKLHQCKWIQVVHTASEELGMYKSISQALKGSSGGQSSHFSMKDGQFPLPSTSATQDKLVQVESHNQSSEGRPVIATRDKRSPSTVLGDHHSKPLGGRLLRFDHYEVLGCSSCGHSSHSFMEYGQSPFPTASLTQDKPVQQSSYTQGLRSRPVIATGDKRPASTVFGDHRSKQFRGEVNKYDFYEALKGTSVGQLSHSLMDYGEEHVEQRTQTQEKS</sequence>